<comment type="caution">
    <text evidence="2">The sequence shown here is derived from an EMBL/GenBank/DDBJ whole genome shotgun (WGS) entry which is preliminary data.</text>
</comment>
<dbReference type="Pfam" id="PF02441">
    <property type="entry name" value="Flavoprotein"/>
    <property type="match status" value="1"/>
</dbReference>
<evidence type="ECO:0000313" key="2">
    <source>
        <dbReference type="EMBL" id="MDN4602836.1"/>
    </source>
</evidence>
<reference evidence="2" key="1">
    <citation type="submission" date="2023-03" db="EMBL/GenBank/DDBJ databases">
        <title>MT1 and MT2 Draft Genomes of Novel Species.</title>
        <authorList>
            <person name="Venkateswaran K."/>
        </authorList>
    </citation>
    <scope>NUCLEOTIDE SEQUENCE</scope>
    <source>
        <strain evidence="2">F6_3S_P_1C</strain>
    </source>
</reference>
<sequence>MYKKKLLFGVTGSIGASNVPTYLAYLAQEYEINLIMTENSQKFLVSNACLPYVEYVYTNMNDHSRVKIPHANLPRDADLFLVLPATANFLFKIANGAADDLLTLAILNYGGPVCVAPNMNPLMWNSHSVQRNVKQLKEDGFHFLNVSAHSIEASSGNILFSEASLPQPQELIDSLNKVYTCAKNSELIL</sequence>
<organism evidence="2 3">
    <name type="scientific">Paenibacillus vandeheii</name>
    <dbReference type="NCBI Taxonomy" id="3035917"/>
    <lineage>
        <taxon>Bacteria</taxon>
        <taxon>Bacillati</taxon>
        <taxon>Bacillota</taxon>
        <taxon>Bacilli</taxon>
        <taxon>Bacillales</taxon>
        <taxon>Paenibacillaceae</taxon>
        <taxon>Paenibacillus</taxon>
    </lineage>
</organism>
<name>A0ABT8JE05_9BACL</name>
<gene>
    <name evidence="2" type="ORF">P5G61_16475</name>
</gene>
<dbReference type="Proteomes" id="UP001174205">
    <property type="component" value="Unassembled WGS sequence"/>
</dbReference>
<feature type="domain" description="Flavoprotein" evidence="1">
    <location>
        <begin position="4"/>
        <end position="156"/>
    </location>
</feature>
<evidence type="ECO:0000259" key="1">
    <source>
        <dbReference type="Pfam" id="PF02441"/>
    </source>
</evidence>
<protein>
    <submittedName>
        <fullName evidence="2">Flavoprotein</fullName>
    </submittedName>
</protein>
<keyword evidence="3" id="KW-1185">Reference proteome</keyword>
<evidence type="ECO:0000313" key="3">
    <source>
        <dbReference type="Proteomes" id="UP001174205"/>
    </source>
</evidence>
<dbReference type="Gene3D" id="3.40.50.1950">
    <property type="entry name" value="Flavin prenyltransferase-like"/>
    <property type="match status" value="1"/>
</dbReference>
<accession>A0ABT8JE05</accession>
<dbReference type="InterPro" id="IPR036551">
    <property type="entry name" value="Flavin_trans-like"/>
</dbReference>
<dbReference type="PANTHER" id="PTHR14359:SF6">
    <property type="entry name" value="PHOSPHOPANTOTHENOYLCYSTEINE DECARBOXYLASE"/>
    <property type="match status" value="1"/>
</dbReference>
<dbReference type="RefSeq" id="WP_179132625.1">
    <property type="nucleotide sequence ID" value="NZ_JAROCD010000007.1"/>
</dbReference>
<dbReference type="SUPFAM" id="SSF52507">
    <property type="entry name" value="Homo-oligomeric flavin-containing Cys decarboxylases, HFCD"/>
    <property type="match status" value="1"/>
</dbReference>
<dbReference type="InterPro" id="IPR003382">
    <property type="entry name" value="Flavoprotein"/>
</dbReference>
<dbReference type="PANTHER" id="PTHR14359">
    <property type="entry name" value="HOMO-OLIGOMERIC FLAVIN CONTAINING CYS DECARBOXYLASE FAMILY"/>
    <property type="match status" value="1"/>
</dbReference>
<proteinExistence type="predicted"/>
<dbReference type="EMBL" id="JAROCD010000007">
    <property type="protein sequence ID" value="MDN4602836.1"/>
    <property type="molecule type" value="Genomic_DNA"/>
</dbReference>